<dbReference type="PANTHER" id="PTHR11080:SF2">
    <property type="entry name" value="LD05707P"/>
    <property type="match status" value="1"/>
</dbReference>
<protein>
    <submittedName>
        <fullName evidence="3">Isochorismatase family protein</fullName>
    </submittedName>
</protein>
<dbReference type="Gene3D" id="3.40.50.850">
    <property type="entry name" value="Isochorismatase-like"/>
    <property type="match status" value="1"/>
</dbReference>
<dbReference type="EMBL" id="JAUOQO010000099">
    <property type="protein sequence ID" value="MDO6575017.1"/>
    <property type="molecule type" value="Genomic_DNA"/>
</dbReference>
<gene>
    <name evidence="3" type="ORF">Q4528_12940</name>
</gene>
<accession>A0AAW7YTE0</accession>
<comment type="similarity">
    <text evidence="1">Belongs to the isochorismatase family.</text>
</comment>
<name>A0AAW7YTE0_9STAP</name>
<proteinExistence type="inferred from homology"/>
<feature type="non-terminal residue" evidence="3">
    <location>
        <position position="1"/>
    </location>
</feature>
<reference evidence="3" key="1">
    <citation type="submission" date="2023-07" db="EMBL/GenBank/DDBJ databases">
        <title>Genome content predicts the carbon catabolic preferences of heterotrophic bacteria.</title>
        <authorList>
            <person name="Gralka M."/>
        </authorList>
    </citation>
    <scope>NUCLEOTIDE SEQUENCE</scope>
    <source>
        <strain evidence="3">E2R20</strain>
    </source>
</reference>
<evidence type="ECO:0000256" key="1">
    <source>
        <dbReference type="ARBA" id="ARBA00006336"/>
    </source>
</evidence>
<evidence type="ECO:0000313" key="4">
    <source>
        <dbReference type="Proteomes" id="UP001170310"/>
    </source>
</evidence>
<comment type="caution">
    <text evidence="3">The sequence shown here is derived from an EMBL/GenBank/DDBJ whole genome shotgun (WGS) entry which is preliminary data.</text>
</comment>
<keyword evidence="4" id="KW-1185">Reference proteome</keyword>
<sequence length="104" mass="11468">GGTLPVADGKAVVPVINHLAPAFDNIVITQDWHTPEHASFASSYDTKKPFETTELDYGTQVLWPDHCVQGTDDAALVDELDLPTAELIVRKGYHQHIDSYSAFF</sequence>
<dbReference type="InterPro" id="IPR052347">
    <property type="entry name" value="Isochorismatase_Nicotinamidase"/>
</dbReference>
<dbReference type="PANTHER" id="PTHR11080">
    <property type="entry name" value="PYRAZINAMIDASE/NICOTINAMIDASE"/>
    <property type="match status" value="1"/>
</dbReference>
<keyword evidence="2" id="KW-0378">Hydrolase</keyword>
<dbReference type="GO" id="GO:0016811">
    <property type="term" value="F:hydrolase activity, acting on carbon-nitrogen (but not peptide) bonds, in linear amides"/>
    <property type="evidence" value="ECO:0007669"/>
    <property type="project" value="TreeGrafter"/>
</dbReference>
<dbReference type="Proteomes" id="UP001170310">
    <property type="component" value="Unassembled WGS sequence"/>
</dbReference>
<organism evidence="3 4">
    <name type="scientific">Staphylococcus pasteuri_A</name>
    <dbReference type="NCBI Taxonomy" id="3062664"/>
    <lineage>
        <taxon>Bacteria</taxon>
        <taxon>Bacillati</taxon>
        <taxon>Bacillota</taxon>
        <taxon>Bacilli</taxon>
        <taxon>Bacillales</taxon>
        <taxon>Staphylococcaceae</taxon>
        <taxon>Staphylococcus</taxon>
    </lineage>
</organism>
<evidence type="ECO:0000313" key="3">
    <source>
        <dbReference type="EMBL" id="MDO6575017.1"/>
    </source>
</evidence>
<evidence type="ECO:0000256" key="2">
    <source>
        <dbReference type="ARBA" id="ARBA00022801"/>
    </source>
</evidence>
<dbReference type="InterPro" id="IPR036380">
    <property type="entry name" value="Isochorismatase-like_sf"/>
</dbReference>
<dbReference type="AlphaFoldDB" id="A0AAW7YTE0"/>
<dbReference type="SUPFAM" id="SSF52499">
    <property type="entry name" value="Isochorismatase-like hydrolases"/>
    <property type="match status" value="1"/>
</dbReference>